<gene>
    <name evidence="2" type="ORF">EKM59_11660</name>
</gene>
<feature type="chain" id="PRO_5019580174" description="Periplasmic heavy metal sensor" evidence="1">
    <location>
        <begin position="26"/>
        <end position="148"/>
    </location>
</feature>
<evidence type="ECO:0000256" key="1">
    <source>
        <dbReference type="SAM" id="SignalP"/>
    </source>
</evidence>
<evidence type="ECO:0000313" key="3">
    <source>
        <dbReference type="Proteomes" id="UP000288012"/>
    </source>
</evidence>
<dbReference type="EMBL" id="RZGR01000062">
    <property type="protein sequence ID" value="RUQ78842.1"/>
    <property type="molecule type" value="Genomic_DNA"/>
</dbReference>
<keyword evidence="1" id="KW-0732">Signal</keyword>
<dbReference type="Pfam" id="PF07813">
    <property type="entry name" value="LTXXQ"/>
    <property type="match status" value="1"/>
</dbReference>
<evidence type="ECO:0000313" key="2">
    <source>
        <dbReference type="EMBL" id="RUQ78842.1"/>
    </source>
</evidence>
<dbReference type="Gene3D" id="1.20.120.1490">
    <property type="match status" value="1"/>
</dbReference>
<comment type="caution">
    <text evidence="2">The sequence shown here is derived from an EMBL/GenBank/DDBJ whole genome shotgun (WGS) entry which is preliminary data.</text>
</comment>
<dbReference type="GO" id="GO:0042597">
    <property type="term" value="C:periplasmic space"/>
    <property type="evidence" value="ECO:0007669"/>
    <property type="project" value="InterPro"/>
</dbReference>
<feature type="signal peptide" evidence="1">
    <location>
        <begin position="1"/>
        <end position="25"/>
    </location>
</feature>
<sequence length="148" mass="17171">MIIYKAPIKIAIFFISFCFFTFAHADNDSGLCADRISEMKTNLNLTAEQEGKIKSIKENLVKDQMSNWKQLDDLNKKLREQAQSNQVDDAKLTQLSDEAGQLISQTIKAKTKAENQIFMTLNDEQKSKYKEFINKREDKIKEIFKQCH</sequence>
<reference evidence="2 3" key="1">
    <citation type="submission" date="2018-12" db="EMBL/GenBank/DDBJ databases">
        <title>Legionella sp,whole genome shotgun sequence.</title>
        <authorList>
            <person name="Wu H."/>
        </authorList>
    </citation>
    <scope>NUCLEOTIDE SEQUENCE [LARGE SCALE GENOMIC DNA]</scope>
    <source>
        <strain evidence="3">km714</strain>
    </source>
</reference>
<evidence type="ECO:0008006" key="4">
    <source>
        <dbReference type="Google" id="ProtNLM"/>
    </source>
</evidence>
<name>A0A433JGC3_9GAMM</name>
<dbReference type="AlphaFoldDB" id="A0A433JGC3"/>
<dbReference type="InterPro" id="IPR012899">
    <property type="entry name" value="LTXXQ"/>
</dbReference>
<organism evidence="2 3">
    <name type="scientific">Legionella septentrionalis</name>
    <dbReference type="NCBI Taxonomy" id="2498109"/>
    <lineage>
        <taxon>Bacteria</taxon>
        <taxon>Pseudomonadati</taxon>
        <taxon>Pseudomonadota</taxon>
        <taxon>Gammaproteobacteria</taxon>
        <taxon>Legionellales</taxon>
        <taxon>Legionellaceae</taxon>
        <taxon>Legionella</taxon>
    </lineage>
</organism>
<accession>A0A433JGC3</accession>
<keyword evidence="3" id="KW-1185">Reference proteome</keyword>
<dbReference type="RefSeq" id="WP_127111602.1">
    <property type="nucleotide sequence ID" value="NZ_RZGR01000062.1"/>
</dbReference>
<proteinExistence type="predicted"/>
<protein>
    <recommendedName>
        <fullName evidence="4">Periplasmic heavy metal sensor</fullName>
    </recommendedName>
</protein>
<dbReference type="Proteomes" id="UP000288012">
    <property type="component" value="Unassembled WGS sequence"/>
</dbReference>